<feature type="transmembrane region" description="Helical" evidence="1">
    <location>
        <begin position="202"/>
        <end position="220"/>
    </location>
</feature>
<dbReference type="Proteomes" id="UP000054600">
    <property type="component" value="Unassembled WGS sequence"/>
</dbReference>
<dbReference type="eggNOG" id="ENOG5030TAK">
    <property type="taxonomic scope" value="Bacteria"/>
</dbReference>
<sequence length="398" mass="45160">MQADKKTWVVALIGVIVALIYVADAMLELESFIFVVFPVLVGLLFALSYDGKNNLQLLASSIFVALVLSVPFRVDGNATRQINPGIFYSILVYMVHCFHYAYHHNGSQWSFKYSLLFEAAWNTFFVLIIATLFMLASFQFVYYISLLLNSIENPLLFMILDQSRVIATLFMIILFFIGVAIAQSAIDELKGFRTVLLKSMNYCLPFLVFSVIVYFIFFWFSNNQSANVIVTAFLILIAISFLFLNLYYQDGKEEYRGMDWLTVILQAYKVLLLVMILIACYYAFGNLSLAFHQIIYLTIALFLGWVYAYSSFFSDEKAQQIIEDGNKGLAIVFIVAIYIALLPYSPVNFTVNKGKTPLSLWDGAEFILKFRLPPIEKPVDNAFGENAVSNQNASLSAN</sequence>
<evidence type="ECO:0000313" key="2">
    <source>
        <dbReference type="EMBL" id="KTD62362.1"/>
    </source>
</evidence>
<evidence type="ECO:0000256" key="1">
    <source>
        <dbReference type="SAM" id="Phobius"/>
    </source>
</evidence>
<gene>
    <name evidence="2" type="ORF">Lsha_1062</name>
</gene>
<keyword evidence="1" id="KW-1133">Transmembrane helix</keyword>
<reference evidence="2 3" key="1">
    <citation type="submission" date="2015-11" db="EMBL/GenBank/DDBJ databases">
        <title>Genomic analysis of 38 Legionella species identifies large and diverse effector repertoires.</title>
        <authorList>
            <person name="Burstein D."/>
            <person name="Amaro F."/>
            <person name="Zusman T."/>
            <person name="Lifshitz Z."/>
            <person name="Cohen O."/>
            <person name="Gilbert J.A."/>
            <person name="Pupko T."/>
            <person name="Shuman H.A."/>
            <person name="Segal G."/>
        </authorList>
    </citation>
    <scope>NUCLEOTIDE SEQUENCE [LARGE SCALE GENOMIC DNA]</scope>
    <source>
        <strain evidence="2 3">ATCC 49655</strain>
    </source>
</reference>
<comment type="caution">
    <text evidence="2">The sequence shown here is derived from an EMBL/GenBank/DDBJ whole genome shotgun (WGS) entry which is preliminary data.</text>
</comment>
<name>A0A0W0YZQ9_9GAMM</name>
<keyword evidence="3" id="KW-1185">Reference proteome</keyword>
<feature type="transmembrane region" description="Helical" evidence="1">
    <location>
        <begin position="7"/>
        <end position="23"/>
    </location>
</feature>
<proteinExistence type="predicted"/>
<feature type="transmembrane region" description="Helical" evidence="1">
    <location>
        <begin position="29"/>
        <end position="48"/>
    </location>
</feature>
<dbReference type="AlphaFoldDB" id="A0A0W0YZQ9"/>
<feature type="transmembrane region" description="Helical" evidence="1">
    <location>
        <begin position="290"/>
        <end position="308"/>
    </location>
</feature>
<organism evidence="2 3">
    <name type="scientific">Legionella shakespearei DSM 23087</name>
    <dbReference type="NCBI Taxonomy" id="1122169"/>
    <lineage>
        <taxon>Bacteria</taxon>
        <taxon>Pseudomonadati</taxon>
        <taxon>Pseudomonadota</taxon>
        <taxon>Gammaproteobacteria</taxon>
        <taxon>Legionellales</taxon>
        <taxon>Legionellaceae</taxon>
        <taxon>Legionella</taxon>
    </lineage>
</organism>
<dbReference type="STRING" id="1122169.Lsha_1062"/>
<evidence type="ECO:0008006" key="4">
    <source>
        <dbReference type="Google" id="ProtNLM"/>
    </source>
</evidence>
<protein>
    <recommendedName>
        <fullName evidence="4">Transmembrane protein</fullName>
    </recommendedName>
</protein>
<evidence type="ECO:0000313" key="3">
    <source>
        <dbReference type="Proteomes" id="UP000054600"/>
    </source>
</evidence>
<accession>A0A0W0YZQ9</accession>
<keyword evidence="1" id="KW-0472">Membrane</keyword>
<feature type="transmembrane region" description="Helical" evidence="1">
    <location>
        <begin position="226"/>
        <end position="248"/>
    </location>
</feature>
<dbReference type="PATRIC" id="fig|1122169.6.peg.1226"/>
<dbReference type="RefSeq" id="WP_018577991.1">
    <property type="nucleotide sequence ID" value="NZ_KB892415.1"/>
</dbReference>
<feature type="transmembrane region" description="Helical" evidence="1">
    <location>
        <begin position="165"/>
        <end position="182"/>
    </location>
</feature>
<keyword evidence="1" id="KW-0812">Transmembrane</keyword>
<dbReference type="OrthoDB" id="5651887at2"/>
<dbReference type="EMBL" id="LNYW01000033">
    <property type="protein sequence ID" value="KTD62362.1"/>
    <property type="molecule type" value="Genomic_DNA"/>
</dbReference>
<feature type="transmembrane region" description="Helical" evidence="1">
    <location>
        <begin position="86"/>
        <end position="103"/>
    </location>
</feature>
<feature type="transmembrane region" description="Helical" evidence="1">
    <location>
        <begin position="260"/>
        <end position="284"/>
    </location>
</feature>
<feature type="transmembrane region" description="Helical" evidence="1">
    <location>
        <begin position="329"/>
        <end position="347"/>
    </location>
</feature>
<feature type="transmembrane region" description="Helical" evidence="1">
    <location>
        <begin position="124"/>
        <end position="145"/>
    </location>
</feature>